<proteinExistence type="predicted"/>
<comment type="caution">
    <text evidence="2">The sequence shown here is derived from an EMBL/GenBank/DDBJ whole genome shotgun (WGS) entry which is preliminary data.</text>
</comment>
<evidence type="ECO:0000256" key="1">
    <source>
        <dbReference type="SAM" id="SignalP"/>
    </source>
</evidence>
<dbReference type="SUPFAM" id="SSF53649">
    <property type="entry name" value="Alkaline phosphatase-like"/>
    <property type="match status" value="1"/>
</dbReference>
<accession>A0A3D2SCP1</accession>
<dbReference type="Pfam" id="PF01663">
    <property type="entry name" value="Phosphodiest"/>
    <property type="match status" value="1"/>
</dbReference>
<dbReference type="CDD" id="cd16018">
    <property type="entry name" value="Enpp"/>
    <property type="match status" value="1"/>
</dbReference>
<dbReference type="PANTHER" id="PTHR10151">
    <property type="entry name" value="ECTONUCLEOTIDE PYROPHOSPHATASE/PHOSPHODIESTERASE"/>
    <property type="match status" value="1"/>
</dbReference>
<dbReference type="Proteomes" id="UP000263098">
    <property type="component" value="Unassembled WGS sequence"/>
</dbReference>
<reference evidence="2 3" key="1">
    <citation type="journal article" date="2018" name="Nat. Biotechnol.">
        <title>A standardized bacterial taxonomy based on genome phylogeny substantially revises the tree of life.</title>
        <authorList>
            <person name="Parks D.H."/>
            <person name="Chuvochina M."/>
            <person name="Waite D.W."/>
            <person name="Rinke C."/>
            <person name="Skarshewski A."/>
            <person name="Chaumeil P.A."/>
            <person name="Hugenholtz P."/>
        </authorList>
    </citation>
    <scope>NUCLEOTIDE SEQUENCE [LARGE SCALE GENOMIC DNA]</scope>
    <source>
        <strain evidence="2">UBA9667</strain>
    </source>
</reference>
<evidence type="ECO:0000313" key="3">
    <source>
        <dbReference type="Proteomes" id="UP000263098"/>
    </source>
</evidence>
<feature type="chain" id="PRO_5017823576" evidence="1">
    <location>
        <begin position="20"/>
        <end position="407"/>
    </location>
</feature>
<name>A0A3D2SCP1_9BACE</name>
<dbReference type="PANTHER" id="PTHR10151:SF120">
    <property type="entry name" value="BIS(5'-ADENOSYL)-TRIPHOSPHATASE"/>
    <property type="match status" value="1"/>
</dbReference>
<dbReference type="GO" id="GO:0016787">
    <property type="term" value="F:hydrolase activity"/>
    <property type="evidence" value="ECO:0007669"/>
    <property type="project" value="UniProtKB-ARBA"/>
</dbReference>
<dbReference type="Gene3D" id="3.40.720.10">
    <property type="entry name" value="Alkaline Phosphatase, subunit A"/>
    <property type="match status" value="1"/>
</dbReference>
<keyword evidence="1" id="KW-0732">Signal</keyword>
<dbReference type="AlphaFoldDB" id="A0A3D2SCP1"/>
<dbReference type="EMBL" id="DPVG01000083">
    <property type="protein sequence ID" value="HCK23624.1"/>
    <property type="molecule type" value="Genomic_DNA"/>
</dbReference>
<dbReference type="InterPro" id="IPR002591">
    <property type="entry name" value="Phosphodiest/P_Trfase"/>
</dbReference>
<organism evidence="2 3">
    <name type="scientific">Bacteroides graminisolvens</name>
    <dbReference type="NCBI Taxonomy" id="477666"/>
    <lineage>
        <taxon>Bacteria</taxon>
        <taxon>Pseudomonadati</taxon>
        <taxon>Bacteroidota</taxon>
        <taxon>Bacteroidia</taxon>
        <taxon>Bacteroidales</taxon>
        <taxon>Bacteroidaceae</taxon>
        <taxon>Bacteroides</taxon>
    </lineage>
</organism>
<dbReference type="Gene3D" id="3.30.1360.180">
    <property type="match status" value="1"/>
</dbReference>
<gene>
    <name evidence="2" type="ORF">DHW31_02390</name>
</gene>
<dbReference type="InterPro" id="IPR017850">
    <property type="entry name" value="Alkaline_phosphatase_core_sf"/>
</dbReference>
<protein>
    <submittedName>
        <fullName evidence="2">Alkaline phosphatase family protein</fullName>
    </submittedName>
</protein>
<sequence length="407" mass="46543">MKKFVSLFVLILLSASAWCQSHPNYTIIVSLDGFRWDYPIMYNTPHLDQIAARGSSATMLPSYPASTFPNHYTLATGLVPDHHGIVNNTFWDTQNNRQYSMNNPETRFNPAYYLGEPIWVTAQKQGVKTANMYWVAADIPIKNTFPTYQKLFRQKPQLTFEERIDTVISWLRMPVEARPQLVMLYFEEPDGTGHHFGPRSLETKRKVEYLDSLVGVLMHKISRLPIADRINLIVTSDHGMTEISDERVVNMHQYLKPEWCRVIDGKTPTSVFTKPEFRDSVYNSLKNVPHIHVWKKEEIPAELHYGSSDRIGDIVIAPATGWQFAEKGAGLKGAHGYFPQEPDMQVIFRAYGPDFKEGYRSKGFVNVDIYPLLCYLLHVKPAKNDGQPARIADLINQTSRDANPILP</sequence>
<feature type="signal peptide" evidence="1">
    <location>
        <begin position="1"/>
        <end position="19"/>
    </location>
</feature>
<evidence type="ECO:0000313" key="2">
    <source>
        <dbReference type="EMBL" id="HCK23624.1"/>
    </source>
</evidence>